<dbReference type="Gene3D" id="3.40.50.720">
    <property type="entry name" value="NAD(P)-binding Rossmann-like Domain"/>
    <property type="match status" value="1"/>
</dbReference>
<reference evidence="1 2" key="1">
    <citation type="journal article" date="2024" name="Nat. Commun.">
        <title>Phylogenomics reveals the evolutionary origins of lichenization in chlorophyte algae.</title>
        <authorList>
            <person name="Puginier C."/>
            <person name="Libourel C."/>
            <person name="Otte J."/>
            <person name="Skaloud P."/>
            <person name="Haon M."/>
            <person name="Grisel S."/>
            <person name="Petersen M."/>
            <person name="Berrin J.G."/>
            <person name="Delaux P.M."/>
            <person name="Dal Grande F."/>
            <person name="Keller J."/>
        </authorList>
    </citation>
    <scope>NUCLEOTIDE SEQUENCE [LARGE SCALE GENOMIC DNA]</scope>
    <source>
        <strain evidence="1 2">SAG 245.80</strain>
    </source>
</reference>
<dbReference type="Proteomes" id="UP001445335">
    <property type="component" value="Unassembled WGS sequence"/>
</dbReference>
<dbReference type="GO" id="GO:0034256">
    <property type="term" value="F:chlorophyll(ide) b reductase activity"/>
    <property type="evidence" value="ECO:0007669"/>
    <property type="project" value="TreeGrafter"/>
</dbReference>
<sequence>MGYAIAQQFLAACDSVVLCARCERKLEGAIASLREEFPYAKVAGVSGWGAKFIPTAATHKTSKTGLTALTASLAQELRAAGLTSIGVHNLSPGLVLTGLLLDGASPAARRFFNALAEEPETDAAELVPRMRVVQGMEQTIAYLSPASAFAWHHIYD</sequence>
<protein>
    <submittedName>
        <fullName evidence="1">Uncharacterized protein</fullName>
    </submittedName>
</protein>
<keyword evidence="2" id="KW-1185">Reference proteome</keyword>
<organism evidence="1 2">
    <name type="scientific">Elliptochloris bilobata</name>
    <dbReference type="NCBI Taxonomy" id="381761"/>
    <lineage>
        <taxon>Eukaryota</taxon>
        <taxon>Viridiplantae</taxon>
        <taxon>Chlorophyta</taxon>
        <taxon>core chlorophytes</taxon>
        <taxon>Trebouxiophyceae</taxon>
        <taxon>Trebouxiophyceae incertae sedis</taxon>
        <taxon>Elliptochloris clade</taxon>
        <taxon>Elliptochloris</taxon>
    </lineage>
</organism>
<dbReference type="EMBL" id="JALJOU010000024">
    <property type="protein sequence ID" value="KAK9837017.1"/>
    <property type="molecule type" value="Genomic_DNA"/>
</dbReference>
<dbReference type="InterPro" id="IPR052625">
    <property type="entry name" value="Chl_b_Red"/>
</dbReference>
<dbReference type="SUPFAM" id="SSF51735">
    <property type="entry name" value="NAD(P)-binding Rossmann-fold domains"/>
    <property type="match status" value="1"/>
</dbReference>
<dbReference type="AlphaFoldDB" id="A0AAW1RUL8"/>
<comment type="caution">
    <text evidence="1">The sequence shown here is derived from an EMBL/GenBank/DDBJ whole genome shotgun (WGS) entry which is preliminary data.</text>
</comment>
<evidence type="ECO:0000313" key="1">
    <source>
        <dbReference type="EMBL" id="KAK9837017.1"/>
    </source>
</evidence>
<dbReference type="PANTHER" id="PTHR24314:SF26">
    <property type="match status" value="1"/>
</dbReference>
<evidence type="ECO:0000313" key="2">
    <source>
        <dbReference type="Proteomes" id="UP001445335"/>
    </source>
</evidence>
<dbReference type="GO" id="GO:0010304">
    <property type="term" value="P:PSII associated light-harvesting complex II catabolic process"/>
    <property type="evidence" value="ECO:0007669"/>
    <property type="project" value="TreeGrafter"/>
</dbReference>
<proteinExistence type="predicted"/>
<accession>A0AAW1RUL8</accession>
<dbReference type="InterPro" id="IPR036291">
    <property type="entry name" value="NAD(P)-bd_dom_sf"/>
</dbReference>
<gene>
    <name evidence="1" type="ORF">WJX81_007405</name>
</gene>
<dbReference type="GO" id="GO:0015996">
    <property type="term" value="P:chlorophyll catabolic process"/>
    <property type="evidence" value="ECO:0007669"/>
    <property type="project" value="TreeGrafter"/>
</dbReference>
<name>A0AAW1RUL8_9CHLO</name>
<dbReference type="PANTHER" id="PTHR24314">
    <property type="entry name" value="NON-SPECIFIC LIPID TRANSFER PROTEIN-RELATED"/>
    <property type="match status" value="1"/>
</dbReference>